<keyword evidence="1" id="KW-0812">Transmembrane</keyword>
<organism evidence="2 3">
    <name type="scientific">Roseateles albus</name>
    <dbReference type="NCBI Taxonomy" id="2987525"/>
    <lineage>
        <taxon>Bacteria</taxon>
        <taxon>Pseudomonadati</taxon>
        <taxon>Pseudomonadota</taxon>
        <taxon>Betaproteobacteria</taxon>
        <taxon>Burkholderiales</taxon>
        <taxon>Sphaerotilaceae</taxon>
        <taxon>Roseateles</taxon>
    </lineage>
</organism>
<evidence type="ECO:0008006" key="4">
    <source>
        <dbReference type="Google" id="ProtNLM"/>
    </source>
</evidence>
<keyword evidence="1" id="KW-1133">Transmembrane helix</keyword>
<gene>
    <name evidence="2" type="ORF">PRZ03_07445</name>
</gene>
<keyword evidence="3" id="KW-1185">Reference proteome</keyword>
<accession>A0ABT5KBT9</accession>
<name>A0ABT5KBT9_9BURK</name>
<protein>
    <recommendedName>
        <fullName evidence="4">DUF2946 domain-containing protein</fullName>
    </recommendedName>
</protein>
<keyword evidence="1" id="KW-0472">Membrane</keyword>
<dbReference type="Proteomes" id="UP001221189">
    <property type="component" value="Unassembled WGS sequence"/>
</dbReference>
<dbReference type="EMBL" id="JAQQXT010000003">
    <property type="protein sequence ID" value="MDC8771403.1"/>
    <property type="molecule type" value="Genomic_DNA"/>
</dbReference>
<proteinExistence type="predicted"/>
<comment type="caution">
    <text evidence="2">The sequence shown here is derived from an EMBL/GenBank/DDBJ whole genome shotgun (WGS) entry which is preliminary data.</text>
</comment>
<sequence length="127" mass="13736">MNQPARLRALRPHQQIRSKFWLIVGLVLALLSFQTLGHLHRHAHSHGVAKGSGMFAAKATPVDGWGHQSGDLSCQLFDQLSQDHAPGGQYAVDASVQAHFLPAATPWIDGSSASFWKRGARGPPLQA</sequence>
<feature type="transmembrane region" description="Helical" evidence="1">
    <location>
        <begin position="20"/>
        <end position="39"/>
    </location>
</feature>
<evidence type="ECO:0000256" key="1">
    <source>
        <dbReference type="SAM" id="Phobius"/>
    </source>
</evidence>
<evidence type="ECO:0000313" key="3">
    <source>
        <dbReference type="Proteomes" id="UP001221189"/>
    </source>
</evidence>
<evidence type="ECO:0000313" key="2">
    <source>
        <dbReference type="EMBL" id="MDC8771403.1"/>
    </source>
</evidence>
<reference evidence="2 3" key="1">
    <citation type="submission" date="2022-10" db="EMBL/GenBank/DDBJ databases">
        <title>Paucibacter sp. hw1 Genome sequencing.</title>
        <authorList>
            <person name="Park S."/>
        </authorList>
    </citation>
    <scope>NUCLEOTIDE SEQUENCE [LARGE SCALE GENOMIC DNA]</scope>
    <source>
        <strain evidence="3">hw1</strain>
    </source>
</reference>